<proteinExistence type="predicted"/>
<dbReference type="PANTHER" id="PTHR30466:SF1">
    <property type="entry name" value="FMN REDUCTASE (NADH) RUTF"/>
    <property type="match status" value="1"/>
</dbReference>
<dbReference type="GO" id="GO:0042602">
    <property type="term" value="F:riboflavin reductase (NADPH) activity"/>
    <property type="evidence" value="ECO:0007669"/>
    <property type="project" value="TreeGrafter"/>
</dbReference>
<dbReference type="SMART" id="SM00903">
    <property type="entry name" value="Flavin_Reduct"/>
    <property type="match status" value="1"/>
</dbReference>
<evidence type="ECO:0000259" key="2">
    <source>
        <dbReference type="SMART" id="SM00903"/>
    </source>
</evidence>
<dbReference type="Proteomes" id="UP000058599">
    <property type="component" value="Chromosome"/>
</dbReference>
<feature type="domain" description="Flavin reductase like" evidence="2">
    <location>
        <begin position="20"/>
        <end position="165"/>
    </location>
</feature>
<dbReference type="InterPro" id="IPR012349">
    <property type="entry name" value="Split_barrel_FMN-bd"/>
</dbReference>
<dbReference type="GO" id="GO:0006208">
    <property type="term" value="P:pyrimidine nucleobase catabolic process"/>
    <property type="evidence" value="ECO:0007669"/>
    <property type="project" value="TreeGrafter"/>
</dbReference>
<dbReference type="GO" id="GO:0043721">
    <property type="term" value="F:4-hydroxybutanoyl-CoA dehydratase activity"/>
    <property type="evidence" value="ECO:0007669"/>
    <property type="project" value="UniProtKB-EC"/>
</dbReference>
<evidence type="ECO:0000313" key="3">
    <source>
        <dbReference type="EMBL" id="AMG75856.1"/>
    </source>
</evidence>
<dbReference type="AlphaFoldDB" id="A0AA86GQ65"/>
<keyword evidence="4" id="KW-1185">Reference proteome</keyword>
<dbReference type="InterPro" id="IPR002563">
    <property type="entry name" value="Flavin_Rdtase-like_dom"/>
</dbReference>
<dbReference type="Gene3D" id="2.30.110.10">
    <property type="entry name" value="Electron Transport, Fmn-binding Protein, Chain A"/>
    <property type="match status" value="1"/>
</dbReference>
<evidence type="ECO:0000256" key="1">
    <source>
        <dbReference type="ARBA" id="ARBA00023002"/>
    </source>
</evidence>
<name>A0AA86GQ65_9SPHN</name>
<dbReference type="Pfam" id="PF01613">
    <property type="entry name" value="Flavin_Reduct"/>
    <property type="match status" value="1"/>
</dbReference>
<dbReference type="PANTHER" id="PTHR30466">
    <property type="entry name" value="FLAVIN REDUCTASE"/>
    <property type="match status" value="1"/>
</dbReference>
<organism evidence="3 4">
    <name type="scientific">Sphingopyxis granuli</name>
    <dbReference type="NCBI Taxonomy" id="267128"/>
    <lineage>
        <taxon>Bacteria</taxon>
        <taxon>Pseudomonadati</taxon>
        <taxon>Pseudomonadota</taxon>
        <taxon>Alphaproteobacteria</taxon>
        <taxon>Sphingomonadales</taxon>
        <taxon>Sphingomonadaceae</taxon>
        <taxon>Sphingopyxis</taxon>
    </lineage>
</organism>
<keyword evidence="3" id="KW-0456">Lyase</keyword>
<protein>
    <submittedName>
        <fullName evidence="3">Flavin reductase domain-containing protein</fullName>
        <ecNumber evidence="3">4.2.1.120</ecNumber>
    </submittedName>
</protein>
<dbReference type="EMBL" id="CP012199">
    <property type="protein sequence ID" value="AMG75856.1"/>
    <property type="molecule type" value="Genomic_DNA"/>
</dbReference>
<dbReference type="SUPFAM" id="SSF50475">
    <property type="entry name" value="FMN-binding split barrel"/>
    <property type="match status" value="1"/>
</dbReference>
<dbReference type="InterPro" id="IPR050268">
    <property type="entry name" value="NADH-dep_flavin_reductase"/>
</dbReference>
<reference evidence="3 4" key="1">
    <citation type="journal article" date="2016" name="BMC Genomics">
        <title>Genomic analysis of the nitrate-respiring Sphingopyxis granuli (formerly Sphingomonas macrogoltabida) strain TFA.</title>
        <authorList>
            <person name="Garcia-Romero I."/>
            <person name="Perez-Pulido A.J."/>
            <person name="Gonzalez-Flores Y.E."/>
            <person name="Reyes-Ramirez F."/>
            <person name="Santero E."/>
            <person name="Floriano B."/>
        </authorList>
    </citation>
    <scope>NUCLEOTIDE SEQUENCE [LARGE SCALE GENOMIC DNA]</scope>
    <source>
        <strain evidence="3 4">TFA</strain>
    </source>
</reference>
<evidence type="ECO:0000313" key="4">
    <source>
        <dbReference type="Proteomes" id="UP000058599"/>
    </source>
</evidence>
<gene>
    <name evidence="3" type="ORF">SGRAN_3514</name>
</gene>
<sequence length="165" mass="17114">MTNAVLPDAGDIAGALKLGLRRLAKAVVVVTAHRGDARAAMTATAVSELSLDPPSLLVCANRSASMFPLLKDGADFCVNILDGSHRAIADRCAGGAAGDARFAEGDWRQAANGGWVLGDAQASFACAFEQAHFYGTHGIFIGRVIDVRIAGEVGPLIYVDGAFRS</sequence>
<keyword evidence="1" id="KW-0560">Oxidoreductase</keyword>
<dbReference type="RefSeq" id="WP_237233556.1">
    <property type="nucleotide sequence ID" value="NZ_CP012199.1"/>
</dbReference>
<dbReference type="KEGG" id="sgi:SGRAN_3514"/>
<dbReference type="EC" id="4.2.1.120" evidence="3"/>
<accession>A0AA86GQ65</accession>
<dbReference type="GO" id="GO:0010181">
    <property type="term" value="F:FMN binding"/>
    <property type="evidence" value="ECO:0007669"/>
    <property type="project" value="InterPro"/>
</dbReference>